<organism evidence="3 4">
    <name type="scientific">Glossina palpalis gambiensis</name>
    <dbReference type="NCBI Taxonomy" id="67801"/>
    <lineage>
        <taxon>Eukaryota</taxon>
        <taxon>Metazoa</taxon>
        <taxon>Ecdysozoa</taxon>
        <taxon>Arthropoda</taxon>
        <taxon>Hexapoda</taxon>
        <taxon>Insecta</taxon>
        <taxon>Pterygota</taxon>
        <taxon>Neoptera</taxon>
        <taxon>Endopterygota</taxon>
        <taxon>Diptera</taxon>
        <taxon>Brachycera</taxon>
        <taxon>Muscomorpha</taxon>
        <taxon>Hippoboscoidea</taxon>
        <taxon>Glossinidae</taxon>
        <taxon>Glossina</taxon>
    </lineage>
</organism>
<dbReference type="EMBL" id="JXJN01029795">
    <property type="status" value="NOT_ANNOTATED_CDS"/>
    <property type="molecule type" value="Genomic_DNA"/>
</dbReference>
<evidence type="ECO:0008006" key="5">
    <source>
        <dbReference type="Google" id="ProtNLM"/>
    </source>
</evidence>
<dbReference type="EnsemblMetazoa" id="GPPI000538-RA">
    <property type="protein sequence ID" value="GPPI000538-PA"/>
    <property type="gene ID" value="GPPI000538"/>
</dbReference>
<feature type="compositionally biased region" description="Polar residues" evidence="1">
    <location>
        <begin position="302"/>
        <end position="314"/>
    </location>
</feature>
<dbReference type="InterPro" id="IPR001969">
    <property type="entry name" value="Aspartic_peptidase_AS"/>
</dbReference>
<feature type="compositionally biased region" description="Low complexity" evidence="1">
    <location>
        <begin position="208"/>
        <end position="220"/>
    </location>
</feature>
<feature type="region of interest" description="Disordered" evidence="1">
    <location>
        <begin position="266"/>
        <end position="326"/>
    </location>
</feature>
<dbReference type="AlphaFoldDB" id="A0A1B0AL35"/>
<proteinExistence type="predicted"/>
<dbReference type="PROSITE" id="PS00141">
    <property type="entry name" value="ASP_PROTEASE"/>
    <property type="match status" value="1"/>
</dbReference>
<accession>A0A1B0AL35</accession>
<dbReference type="InterPro" id="IPR021109">
    <property type="entry name" value="Peptidase_aspartic_dom_sf"/>
</dbReference>
<feature type="region of interest" description="Disordered" evidence="1">
    <location>
        <begin position="124"/>
        <end position="166"/>
    </location>
</feature>
<dbReference type="Gene3D" id="2.40.70.10">
    <property type="entry name" value="Acid Proteases"/>
    <property type="match status" value="1"/>
</dbReference>
<evidence type="ECO:0000313" key="3">
    <source>
        <dbReference type="EnsemblMetazoa" id="GPPI000538-PA"/>
    </source>
</evidence>
<dbReference type="Proteomes" id="UP000092460">
    <property type="component" value="Unassembled WGS sequence"/>
</dbReference>
<sequence>MTGSTLVASLTIGGLATTGVVDTGATRSIIREDFIGLIPHIVNSETRSHTIRMVAGASQDSKRSITVEAKIGDMSFNLELLVAAKNMPTLPSELLFATQNQDYAFGLDASGLEVEPLSTGAEHYEEIVPPPPPIDQTNRSVHESQVENQNNPEDNDRNRKMHKKPAITEQKIIEVKKLASCEVERESGPTNTKKATIDVRAARTMTSTTRNKAANAATTRPDIPEPKYGTHERVVNATVRSARALEELHSVTTRGDTTIAITASRKTNKNKKDLGPKAGKVNNMSSNTSKNNRGPCVHHCPQQGQFNELASPSPHSFYGSSADMEGTSDAAKPAYIWHNQADKWLPLYEGDPIPNRGSSSIGR</sequence>
<keyword evidence="4" id="KW-1185">Reference proteome</keyword>
<protein>
    <recommendedName>
        <fullName evidence="5">Peptidase A2 domain-containing protein</fullName>
    </recommendedName>
</protein>
<feature type="region of interest" description="Disordered" evidence="1">
    <location>
        <begin position="206"/>
        <end position="228"/>
    </location>
</feature>
<name>A0A1B0AL35_9MUSC</name>
<feature type="chain" id="PRO_5008403935" description="Peptidase A2 domain-containing protein" evidence="2">
    <location>
        <begin position="17"/>
        <end position="363"/>
    </location>
</feature>
<evidence type="ECO:0000256" key="2">
    <source>
        <dbReference type="SAM" id="SignalP"/>
    </source>
</evidence>
<dbReference type="GO" id="GO:0004190">
    <property type="term" value="F:aspartic-type endopeptidase activity"/>
    <property type="evidence" value="ECO:0007669"/>
    <property type="project" value="InterPro"/>
</dbReference>
<keyword evidence="2" id="KW-0732">Signal</keyword>
<evidence type="ECO:0000313" key="4">
    <source>
        <dbReference type="Proteomes" id="UP000092460"/>
    </source>
</evidence>
<reference evidence="4" key="1">
    <citation type="submission" date="2015-01" db="EMBL/GenBank/DDBJ databases">
        <authorList>
            <person name="Aksoy S."/>
            <person name="Warren W."/>
            <person name="Wilson R.K."/>
        </authorList>
    </citation>
    <scope>NUCLEOTIDE SEQUENCE [LARGE SCALE GENOMIC DNA]</scope>
    <source>
        <strain evidence="4">IAEA</strain>
    </source>
</reference>
<dbReference type="SUPFAM" id="SSF50630">
    <property type="entry name" value="Acid proteases"/>
    <property type="match status" value="1"/>
</dbReference>
<dbReference type="VEuPathDB" id="VectorBase:GPPI000538"/>
<reference evidence="3" key="2">
    <citation type="submission" date="2020-05" db="UniProtKB">
        <authorList>
            <consortium name="EnsemblMetazoa"/>
        </authorList>
    </citation>
    <scope>IDENTIFICATION</scope>
    <source>
        <strain evidence="3">IAEA</strain>
    </source>
</reference>
<evidence type="ECO:0000256" key="1">
    <source>
        <dbReference type="SAM" id="MobiDB-lite"/>
    </source>
</evidence>
<dbReference type="GO" id="GO:0006508">
    <property type="term" value="P:proteolysis"/>
    <property type="evidence" value="ECO:0007669"/>
    <property type="project" value="InterPro"/>
</dbReference>
<feature type="signal peptide" evidence="2">
    <location>
        <begin position="1"/>
        <end position="16"/>
    </location>
</feature>
<feature type="compositionally biased region" description="Polar residues" evidence="1">
    <location>
        <begin position="282"/>
        <end position="292"/>
    </location>
</feature>